<gene>
    <name evidence="1" type="ORF">GIL414_LOCUS23891</name>
</gene>
<dbReference type="Proteomes" id="UP000681720">
    <property type="component" value="Unassembled WGS sequence"/>
</dbReference>
<evidence type="ECO:0000313" key="2">
    <source>
        <dbReference type="Proteomes" id="UP000681720"/>
    </source>
</evidence>
<reference evidence="1" key="1">
    <citation type="submission" date="2021-02" db="EMBL/GenBank/DDBJ databases">
        <authorList>
            <person name="Nowell W R."/>
        </authorList>
    </citation>
    <scope>NUCLEOTIDE SEQUENCE</scope>
</reference>
<protein>
    <submittedName>
        <fullName evidence="1">Uncharacterized protein</fullName>
    </submittedName>
</protein>
<dbReference type="EMBL" id="CAJOBJ010027963">
    <property type="protein sequence ID" value="CAF4255908.1"/>
    <property type="molecule type" value="Genomic_DNA"/>
</dbReference>
<sequence>MNALLTPTNLCSQCTSFFVQSIRYLPQSLQSITGQALKQFSTKAKTKQIRHSRREIDQNVIVATQQAFDVNIGSILNGISTEGINNRIDHT</sequence>
<dbReference type="AlphaFoldDB" id="A0A8S2SYI1"/>
<evidence type="ECO:0000313" key="1">
    <source>
        <dbReference type="EMBL" id="CAF4255908.1"/>
    </source>
</evidence>
<organism evidence="1 2">
    <name type="scientific">Rotaria magnacalcarata</name>
    <dbReference type="NCBI Taxonomy" id="392030"/>
    <lineage>
        <taxon>Eukaryota</taxon>
        <taxon>Metazoa</taxon>
        <taxon>Spiralia</taxon>
        <taxon>Gnathifera</taxon>
        <taxon>Rotifera</taxon>
        <taxon>Eurotatoria</taxon>
        <taxon>Bdelloidea</taxon>
        <taxon>Philodinida</taxon>
        <taxon>Philodinidae</taxon>
        <taxon>Rotaria</taxon>
    </lineage>
</organism>
<proteinExistence type="predicted"/>
<name>A0A8S2SYI1_9BILA</name>
<comment type="caution">
    <text evidence="1">The sequence shown here is derived from an EMBL/GenBank/DDBJ whole genome shotgun (WGS) entry which is preliminary data.</text>
</comment>
<accession>A0A8S2SYI1</accession>